<protein>
    <submittedName>
        <fullName evidence="1">Uncharacterized protein</fullName>
    </submittedName>
</protein>
<reference evidence="1" key="2">
    <citation type="journal article" date="2015" name="Data Brief">
        <title>Shoot transcriptome of the giant reed, Arundo donax.</title>
        <authorList>
            <person name="Barrero R.A."/>
            <person name="Guerrero F.D."/>
            <person name="Moolhuijzen P."/>
            <person name="Goolsby J.A."/>
            <person name="Tidwell J."/>
            <person name="Bellgard S.E."/>
            <person name="Bellgard M.I."/>
        </authorList>
    </citation>
    <scope>NUCLEOTIDE SEQUENCE</scope>
    <source>
        <tissue evidence="1">Shoot tissue taken approximately 20 cm above the soil surface</tissue>
    </source>
</reference>
<organism evidence="1">
    <name type="scientific">Arundo donax</name>
    <name type="common">Giant reed</name>
    <name type="synonym">Donax arundinaceus</name>
    <dbReference type="NCBI Taxonomy" id="35708"/>
    <lineage>
        <taxon>Eukaryota</taxon>
        <taxon>Viridiplantae</taxon>
        <taxon>Streptophyta</taxon>
        <taxon>Embryophyta</taxon>
        <taxon>Tracheophyta</taxon>
        <taxon>Spermatophyta</taxon>
        <taxon>Magnoliopsida</taxon>
        <taxon>Liliopsida</taxon>
        <taxon>Poales</taxon>
        <taxon>Poaceae</taxon>
        <taxon>PACMAD clade</taxon>
        <taxon>Arundinoideae</taxon>
        <taxon>Arundineae</taxon>
        <taxon>Arundo</taxon>
    </lineage>
</organism>
<accession>A0A0A9EUS6</accession>
<dbReference type="AlphaFoldDB" id="A0A0A9EUS6"/>
<evidence type="ECO:0000313" key="1">
    <source>
        <dbReference type="EMBL" id="JAE03852.1"/>
    </source>
</evidence>
<dbReference type="EMBL" id="GBRH01194044">
    <property type="protein sequence ID" value="JAE03852.1"/>
    <property type="molecule type" value="Transcribed_RNA"/>
</dbReference>
<proteinExistence type="predicted"/>
<reference evidence="1" key="1">
    <citation type="submission" date="2014-09" db="EMBL/GenBank/DDBJ databases">
        <authorList>
            <person name="Magalhaes I.L.F."/>
            <person name="Oliveira U."/>
            <person name="Santos F.R."/>
            <person name="Vidigal T.H.D.A."/>
            <person name="Brescovit A.D."/>
            <person name="Santos A.J."/>
        </authorList>
    </citation>
    <scope>NUCLEOTIDE SEQUENCE</scope>
    <source>
        <tissue evidence="1">Shoot tissue taken approximately 20 cm above the soil surface</tissue>
    </source>
</reference>
<sequence length="38" mass="4210">MTYQTDGVARVAVRSMDLHVFFLQALPVAIRATWNCGA</sequence>
<name>A0A0A9EUS6_ARUDO</name>